<dbReference type="PANTHER" id="PTHR40048:SF1">
    <property type="entry name" value="RHAMNOSYL O-METHYLTRANSFERASE"/>
    <property type="match status" value="1"/>
</dbReference>
<reference evidence="4" key="1">
    <citation type="journal article" date="2013" name="Nature">
        <title>Pan genome of the phytoplankton Emiliania underpins its global distribution.</title>
        <authorList>
            <person name="Read B.A."/>
            <person name="Kegel J."/>
            <person name="Klute M.J."/>
            <person name="Kuo A."/>
            <person name="Lefebvre S.C."/>
            <person name="Maumus F."/>
            <person name="Mayer C."/>
            <person name="Miller J."/>
            <person name="Monier A."/>
            <person name="Salamov A."/>
            <person name="Young J."/>
            <person name="Aguilar M."/>
            <person name="Claverie J.M."/>
            <person name="Frickenhaus S."/>
            <person name="Gonzalez K."/>
            <person name="Herman E.K."/>
            <person name="Lin Y.C."/>
            <person name="Napier J."/>
            <person name="Ogata H."/>
            <person name="Sarno A.F."/>
            <person name="Shmutz J."/>
            <person name="Schroeder D."/>
            <person name="de Vargas C."/>
            <person name="Verret F."/>
            <person name="von Dassow P."/>
            <person name="Valentin K."/>
            <person name="Van de Peer Y."/>
            <person name="Wheeler G."/>
            <person name="Dacks J.B."/>
            <person name="Delwiche C.F."/>
            <person name="Dyhrman S.T."/>
            <person name="Glockner G."/>
            <person name="John U."/>
            <person name="Richards T."/>
            <person name="Worden A.Z."/>
            <person name="Zhang X."/>
            <person name="Grigoriev I.V."/>
            <person name="Allen A.E."/>
            <person name="Bidle K."/>
            <person name="Borodovsky M."/>
            <person name="Bowler C."/>
            <person name="Brownlee C."/>
            <person name="Cock J.M."/>
            <person name="Elias M."/>
            <person name="Gladyshev V.N."/>
            <person name="Groth M."/>
            <person name="Guda C."/>
            <person name="Hadaegh A."/>
            <person name="Iglesias-Rodriguez M.D."/>
            <person name="Jenkins J."/>
            <person name="Jones B.M."/>
            <person name="Lawson T."/>
            <person name="Leese F."/>
            <person name="Lindquist E."/>
            <person name="Lobanov A."/>
            <person name="Lomsadze A."/>
            <person name="Malik S.B."/>
            <person name="Marsh M.E."/>
            <person name="Mackinder L."/>
            <person name="Mock T."/>
            <person name="Mueller-Roeber B."/>
            <person name="Pagarete A."/>
            <person name="Parker M."/>
            <person name="Probert I."/>
            <person name="Quesneville H."/>
            <person name="Raines C."/>
            <person name="Rensing S.A."/>
            <person name="Riano-Pachon D.M."/>
            <person name="Richier S."/>
            <person name="Rokitta S."/>
            <person name="Shiraiwa Y."/>
            <person name="Soanes D.M."/>
            <person name="van der Giezen M."/>
            <person name="Wahlund T.M."/>
            <person name="Williams B."/>
            <person name="Wilson W."/>
            <person name="Wolfe G."/>
            <person name="Wurch L.L."/>
        </authorList>
    </citation>
    <scope>NUCLEOTIDE SEQUENCE</scope>
</reference>
<dbReference type="RefSeq" id="XP_005769890.1">
    <property type="nucleotide sequence ID" value="XM_005769833.1"/>
</dbReference>
<dbReference type="AlphaFoldDB" id="A0A0D3J1S6"/>
<organism evidence="3 4">
    <name type="scientific">Emiliania huxleyi (strain CCMP1516)</name>
    <dbReference type="NCBI Taxonomy" id="280463"/>
    <lineage>
        <taxon>Eukaryota</taxon>
        <taxon>Haptista</taxon>
        <taxon>Haptophyta</taxon>
        <taxon>Prymnesiophyceae</taxon>
        <taxon>Isochrysidales</taxon>
        <taxon>Noelaerhabdaceae</taxon>
        <taxon>Emiliania</taxon>
    </lineage>
</organism>
<evidence type="ECO:0000256" key="1">
    <source>
        <dbReference type="ARBA" id="ARBA00022603"/>
    </source>
</evidence>
<dbReference type="PANTHER" id="PTHR40048">
    <property type="entry name" value="RHAMNOSYL O-METHYLTRANSFERASE"/>
    <property type="match status" value="1"/>
</dbReference>
<dbReference type="Pfam" id="PF04989">
    <property type="entry name" value="RMNT_CmcI"/>
    <property type="match status" value="1"/>
</dbReference>
<dbReference type="GO" id="GO:0005886">
    <property type="term" value="C:plasma membrane"/>
    <property type="evidence" value="ECO:0007669"/>
    <property type="project" value="TreeGrafter"/>
</dbReference>
<dbReference type="GO" id="GO:0032259">
    <property type="term" value="P:methylation"/>
    <property type="evidence" value="ECO:0007669"/>
    <property type="project" value="UniProtKB-KW"/>
</dbReference>
<dbReference type="SUPFAM" id="SSF53335">
    <property type="entry name" value="S-adenosyl-L-methionine-dependent methyltransferases"/>
    <property type="match status" value="1"/>
</dbReference>
<keyword evidence="1" id="KW-0489">Methyltransferase</keyword>
<dbReference type="Gene3D" id="3.40.50.150">
    <property type="entry name" value="Vaccinia Virus protein VP39"/>
    <property type="match status" value="1"/>
</dbReference>
<evidence type="ECO:0000256" key="2">
    <source>
        <dbReference type="ARBA" id="ARBA00022679"/>
    </source>
</evidence>
<dbReference type="InterPro" id="IPR007072">
    <property type="entry name" value="RNMT_CmcI"/>
</dbReference>
<dbReference type="HOGENOM" id="CLU_951338_0_0_1"/>
<dbReference type="GO" id="GO:0008168">
    <property type="term" value="F:methyltransferase activity"/>
    <property type="evidence" value="ECO:0007669"/>
    <property type="project" value="UniProtKB-KW"/>
</dbReference>
<evidence type="ECO:0000313" key="3">
    <source>
        <dbReference type="EnsemblProtists" id="EOD17461"/>
    </source>
</evidence>
<keyword evidence="4" id="KW-1185">Reference proteome</keyword>
<protein>
    <recommendedName>
        <fullName evidence="5">Rhamnosyl O-methyltransferase</fullName>
    </recommendedName>
</protein>
<reference evidence="3" key="2">
    <citation type="submission" date="2024-10" db="UniProtKB">
        <authorList>
            <consortium name="EnsemblProtists"/>
        </authorList>
    </citation>
    <scope>IDENTIFICATION</scope>
</reference>
<dbReference type="PaxDb" id="2903-EOD17461"/>
<proteinExistence type="predicted"/>
<evidence type="ECO:0000313" key="4">
    <source>
        <dbReference type="Proteomes" id="UP000013827"/>
    </source>
</evidence>
<dbReference type="Proteomes" id="UP000013827">
    <property type="component" value="Unassembled WGS sequence"/>
</dbReference>
<dbReference type="STRING" id="2903.R1E386"/>
<dbReference type="KEGG" id="ehx:EMIHUDRAFT_210197"/>
<dbReference type="GeneID" id="17263611"/>
<dbReference type="eggNOG" id="ENOG502S7KI">
    <property type="taxonomic scope" value="Eukaryota"/>
</dbReference>
<sequence>MNATNASLGVAAASLGIAACYLYTRKASLFSRSDYGSERQQAEWAVRMATVQQSGSQRGASAQLVPLASRTHKSAFDLQIVSRLMVGKYANIWRGHVLLKDAVALHLYGMLMQRQMPKTIFDLGTAGGGSAVWFATQMKAMGLVECKVITVDIEDLRTPACRREMEQLGIEFLQADLRDASAMLSAIKDKAHPWLIAEDCHVDAHVIMAAFDPATTSGDYIIFEDTHPCHPDKSWMDAEDMDKYTYGAFANKKLAAVEAAMGALSARYSIDASIQDLYGHNGATFINGVFARL</sequence>
<keyword evidence="2" id="KW-0808">Transferase</keyword>
<dbReference type="GO" id="GO:0008610">
    <property type="term" value="P:lipid biosynthetic process"/>
    <property type="evidence" value="ECO:0007669"/>
    <property type="project" value="InterPro"/>
</dbReference>
<accession>A0A0D3J1S6</accession>
<name>A0A0D3J1S6_EMIH1</name>
<dbReference type="InterPro" id="IPR029063">
    <property type="entry name" value="SAM-dependent_MTases_sf"/>
</dbReference>
<dbReference type="EnsemblProtists" id="EOD17461">
    <property type="protein sequence ID" value="EOD17461"/>
    <property type="gene ID" value="EMIHUDRAFT_210197"/>
</dbReference>
<evidence type="ECO:0008006" key="5">
    <source>
        <dbReference type="Google" id="ProtNLM"/>
    </source>
</evidence>